<evidence type="ECO:0000313" key="3">
    <source>
        <dbReference type="Proteomes" id="UP000590811"/>
    </source>
</evidence>
<feature type="domain" description="N-acetyltransferase" evidence="1">
    <location>
        <begin position="82"/>
        <end position="223"/>
    </location>
</feature>
<dbReference type="PANTHER" id="PTHR13170">
    <property type="entry name" value="O-GLCNACASE"/>
    <property type="match status" value="1"/>
</dbReference>
<dbReference type="RefSeq" id="WP_253354911.1">
    <property type="nucleotide sequence ID" value="NZ_JACHVT010000013.1"/>
</dbReference>
<dbReference type="Proteomes" id="UP000590811">
    <property type="component" value="Unassembled WGS sequence"/>
</dbReference>
<dbReference type="PROSITE" id="PS51186">
    <property type="entry name" value="GNAT"/>
    <property type="match status" value="1"/>
</dbReference>
<dbReference type="AlphaFoldDB" id="A0A839PWN0"/>
<dbReference type="InterPro" id="IPR016181">
    <property type="entry name" value="Acyl_CoA_acyltransferase"/>
</dbReference>
<dbReference type="EMBL" id="JACHVT010000013">
    <property type="protein sequence ID" value="MBB2988490.1"/>
    <property type="molecule type" value="Genomic_DNA"/>
</dbReference>
<evidence type="ECO:0000313" key="2">
    <source>
        <dbReference type="EMBL" id="MBB2988490.1"/>
    </source>
</evidence>
<keyword evidence="2" id="KW-0808">Transferase</keyword>
<proteinExistence type="predicted"/>
<evidence type="ECO:0000259" key="1">
    <source>
        <dbReference type="PROSITE" id="PS51186"/>
    </source>
</evidence>
<dbReference type="InterPro" id="IPR051822">
    <property type="entry name" value="Glycosyl_Hydrolase_84"/>
</dbReference>
<organism evidence="2 3">
    <name type="scientific">Terracoccus luteus</name>
    <dbReference type="NCBI Taxonomy" id="53356"/>
    <lineage>
        <taxon>Bacteria</taxon>
        <taxon>Bacillati</taxon>
        <taxon>Actinomycetota</taxon>
        <taxon>Actinomycetes</taxon>
        <taxon>Micrococcales</taxon>
        <taxon>Intrasporangiaceae</taxon>
        <taxon>Terracoccus</taxon>
    </lineage>
</organism>
<dbReference type="SUPFAM" id="SSF55729">
    <property type="entry name" value="Acyl-CoA N-acyltransferases (Nat)"/>
    <property type="match status" value="1"/>
</dbReference>
<reference evidence="2 3" key="1">
    <citation type="submission" date="2020-08" db="EMBL/GenBank/DDBJ databases">
        <title>Genomic Encyclopedia of Type Strains, Phase IV (KMG-V): Genome sequencing to study the core and pangenomes of soil and plant-associated prokaryotes.</title>
        <authorList>
            <person name="Whitman W."/>
        </authorList>
    </citation>
    <scope>NUCLEOTIDE SEQUENCE [LARGE SCALE GENOMIC DNA]</scope>
    <source>
        <strain evidence="2 3">B3ACCR2</strain>
    </source>
</reference>
<dbReference type="Gene3D" id="3.40.630.30">
    <property type="match status" value="1"/>
</dbReference>
<accession>A0A839PWN0</accession>
<name>A0A839PWN0_9MICO</name>
<dbReference type="CDD" id="cd04301">
    <property type="entry name" value="NAT_SF"/>
    <property type="match status" value="1"/>
</dbReference>
<dbReference type="Pfam" id="PF00583">
    <property type="entry name" value="Acetyltransf_1"/>
    <property type="match status" value="1"/>
</dbReference>
<gene>
    <name evidence="2" type="ORF">FHW14_003684</name>
</gene>
<sequence length="223" mass="23758">MLRGARPSDGPALDAVCLRTGDNGADATARYDDPSLIGAIWAAPYLAFEPGLATVIDIGDAESAAPGVDAADDTAVDAADGIGGYVLGARDTASFEDRLERDWWPALRERHPLGSARPGSADEALVRRLHAPPRTPATVTRTHPSHLHIDLLPAWQSGGWGRRLIDHLLGQLRAAGSPGVHLEVATTNERAVGFYRHLGFEPLQPEPPTAEHRAGLVLGCRLR</sequence>
<dbReference type="GO" id="GO:0016747">
    <property type="term" value="F:acyltransferase activity, transferring groups other than amino-acyl groups"/>
    <property type="evidence" value="ECO:0007669"/>
    <property type="project" value="InterPro"/>
</dbReference>
<dbReference type="InterPro" id="IPR000182">
    <property type="entry name" value="GNAT_dom"/>
</dbReference>
<comment type="caution">
    <text evidence="2">The sequence shown here is derived from an EMBL/GenBank/DDBJ whole genome shotgun (WGS) entry which is preliminary data.</text>
</comment>
<protein>
    <submittedName>
        <fullName evidence="2">GNAT superfamily N-acetyltransferase</fullName>
    </submittedName>
</protein>
<dbReference type="PANTHER" id="PTHR13170:SF16">
    <property type="entry name" value="PROTEIN O-GLCNACASE"/>
    <property type="match status" value="1"/>
</dbReference>